<dbReference type="HOGENOM" id="CLU_2609147_0_0_1"/>
<dbReference type="Proteomes" id="UP000015104">
    <property type="component" value="Unassembled WGS sequence"/>
</dbReference>
<reference evidence="1" key="2">
    <citation type="submission" date="2015-06" db="UniProtKB">
        <authorList>
            <consortium name="EnsemblMetazoa"/>
        </authorList>
    </citation>
    <scope>IDENTIFICATION</scope>
</reference>
<reference evidence="2" key="1">
    <citation type="submission" date="2011-08" db="EMBL/GenBank/DDBJ databases">
        <authorList>
            <person name="Rombauts S."/>
        </authorList>
    </citation>
    <scope>NUCLEOTIDE SEQUENCE</scope>
    <source>
        <strain evidence="2">London</strain>
    </source>
</reference>
<dbReference type="EMBL" id="CAEY01000421">
    <property type="status" value="NOT_ANNOTATED_CDS"/>
    <property type="molecule type" value="Genomic_DNA"/>
</dbReference>
<dbReference type="EnsemblMetazoa" id="tetur19g01500.1">
    <property type="protein sequence ID" value="tetur19g01500.1"/>
    <property type="gene ID" value="tetur19g01500"/>
</dbReference>
<evidence type="ECO:0000313" key="2">
    <source>
        <dbReference type="Proteomes" id="UP000015104"/>
    </source>
</evidence>
<keyword evidence="2" id="KW-1185">Reference proteome</keyword>
<dbReference type="AlphaFoldDB" id="T1KS18"/>
<organism evidence="1 2">
    <name type="scientific">Tetranychus urticae</name>
    <name type="common">Two-spotted spider mite</name>
    <dbReference type="NCBI Taxonomy" id="32264"/>
    <lineage>
        <taxon>Eukaryota</taxon>
        <taxon>Metazoa</taxon>
        <taxon>Ecdysozoa</taxon>
        <taxon>Arthropoda</taxon>
        <taxon>Chelicerata</taxon>
        <taxon>Arachnida</taxon>
        <taxon>Acari</taxon>
        <taxon>Acariformes</taxon>
        <taxon>Trombidiformes</taxon>
        <taxon>Prostigmata</taxon>
        <taxon>Eleutherengona</taxon>
        <taxon>Raphignathae</taxon>
        <taxon>Tetranychoidea</taxon>
        <taxon>Tetranychidae</taxon>
        <taxon>Tetranychus</taxon>
    </lineage>
</organism>
<accession>T1KS18</accession>
<proteinExistence type="predicted"/>
<sequence length="79" mass="9094">MPEHLREQICFASKGDIGSFVGSQSLPDYLNGQCKTNYKKAPVDCKPMKDFIIKESIEPEGAKKFLDHYKNWLETPFRV</sequence>
<evidence type="ECO:0000313" key="1">
    <source>
        <dbReference type="EnsemblMetazoa" id="tetur19g01500.1"/>
    </source>
</evidence>
<protein>
    <submittedName>
        <fullName evidence="1">Uncharacterized protein</fullName>
    </submittedName>
</protein>
<name>T1KS18_TETUR</name>